<gene>
    <name evidence="5" type="ORF">BIT28_22270</name>
</gene>
<keyword evidence="2 3" id="KW-0378">Hydrolase</keyword>
<dbReference type="InterPro" id="IPR015797">
    <property type="entry name" value="NUDIX_hydrolase-like_dom_sf"/>
</dbReference>
<dbReference type="Proteomes" id="UP000186905">
    <property type="component" value="Unassembled WGS sequence"/>
</dbReference>
<dbReference type="AlphaFoldDB" id="A0A1Q9GG92"/>
<feature type="domain" description="Nudix hydrolase" evidence="4">
    <location>
        <begin position="5"/>
        <end position="136"/>
    </location>
</feature>
<comment type="cofactor">
    <cofactor evidence="1">
        <name>Mg(2+)</name>
        <dbReference type="ChEBI" id="CHEBI:18420"/>
    </cofactor>
</comment>
<name>A0A1Q9GG92_9GAMM</name>
<dbReference type="SUPFAM" id="SSF55811">
    <property type="entry name" value="Nudix"/>
    <property type="match status" value="1"/>
</dbReference>
<dbReference type="Pfam" id="PF00293">
    <property type="entry name" value="NUDIX"/>
    <property type="match status" value="1"/>
</dbReference>
<dbReference type="FunFam" id="3.90.79.10:FF:000060">
    <property type="entry name" value="Nudix hydrolase 1"/>
    <property type="match status" value="1"/>
</dbReference>
<reference evidence="5 6" key="1">
    <citation type="submission" date="2016-09" db="EMBL/GenBank/DDBJ databases">
        <title>Photobacterium proteolyticum sp. nov. a protease producing bacterium isolated from ocean sediments of Laizhou Bay.</title>
        <authorList>
            <person name="Li Y."/>
        </authorList>
    </citation>
    <scope>NUCLEOTIDE SEQUENCE [LARGE SCALE GENOMIC DNA]</scope>
    <source>
        <strain evidence="5 6">13-12</strain>
    </source>
</reference>
<dbReference type="GO" id="GO:0035539">
    <property type="term" value="F:8-oxo-7,8-dihydrodeoxyguanosine triphosphate pyrophosphatase activity"/>
    <property type="evidence" value="ECO:0007669"/>
    <property type="project" value="TreeGrafter"/>
</dbReference>
<comment type="similarity">
    <text evidence="3">Belongs to the Nudix hydrolase family.</text>
</comment>
<dbReference type="PROSITE" id="PS00893">
    <property type="entry name" value="NUDIX_BOX"/>
    <property type="match status" value="1"/>
</dbReference>
<dbReference type="Gene3D" id="3.90.79.10">
    <property type="entry name" value="Nucleoside Triphosphate Pyrophosphohydrolase"/>
    <property type="match status" value="1"/>
</dbReference>
<organism evidence="5 6">
    <name type="scientific">Photobacterium proteolyticum</name>
    <dbReference type="NCBI Taxonomy" id="1903952"/>
    <lineage>
        <taxon>Bacteria</taxon>
        <taxon>Pseudomonadati</taxon>
        <taxon>Pseudomonadota</taxon>
        <taxon>Gammaproteobacteria</taxon>
        <taxon>Vibrionales</taxon>
        <taxon>Vibrionaceae</taxon>
        <taxon>Photobacterium</taxon>
    </lineage>
</organism>
<dbReference type="InterPro" id="IPR020084">
    <property type="entry name" value="NUDIX_hydrolase_CS"/>
</dbReference>
<dbReference type="STRING" id="1903952.BIT28_22270"/>
<dbReference type="CDD" id="cd04678">
    <property type="entry name" value="NUDIX_MTH2_Nudt15"/>
    <property type="match status" value="1"/>
</dbReference>
<evidence type="ECO:0000259" key="4">
    <source>
        <dbReference type="PROSITE" id="PS51462"/>
    </source>
</evidence>
<dbReference type="InterPro" id="IPR020476">
    <property type="entry name" value="Nudix_hydrolase"/>
</dbReference>
<proteinExistence type="inferred from homology"/>
<protein>
    <submittedName>
        <fullName evidence="5">ADP-ribose pyrophosphatase</fullName>
    </submittedName>
</protein>
<keyword evidence="6" id="KW-1185">Reference proteome</keyword>
<evidence type="ECO:0000313" key="6">
    <source>
        <dbReference type="Proteomes" id="UP000186905"/>
    </source>
</evidence>
<dbReference type="GO" id="GO:0006203">
    <property type="term" value="P:dGTP catabolic process"/>
    <property type="evidence" value="ECO:0007669"/>
    <property type="project" value="TreeGrafter"/>
</dbReference>
<evidence type="ECO:0000313" key="5">
    <source>
        <dbReference type="EMBL" id="OLQ73452.1"/>
    </source>
</evidence>
<dbReference type="PANTHER" id="PTHR16099">
    <property type="entry name" value="8-OXO-DGTP DIPHOSPHATES NUDT15"/>
    <property type="match status" value="1"/>
</dbReference>
<dbReference type="PRINTS" id="PR00502">
    <property type="entry name" value="NUDIXFAMILY"/>
</dbReference>
<accession>A0A1Q9GG92</accession>
<dbReference type="RefSeq" id="WP_075766547.1">
    <property type="nucleotide sequence ID" value="NZ_MJIL01000087.1"/>
</dbReference>
<dbReference type="PANTHER" id="PTHR16099:SF5">
    <property type="entry name" value="NUCLEOTIDE TRIPHOSPHATE DIPHOSPHATASE NUDT15"/>
    <property type="match status" value="1"/>
</dbReference>
<sequence length="141" mass="15758">MSAETPKVGVGVIIVNDQGDVLIGKRKNSHAPYYSIPGGHMDIGETFTQCAAREIEEETGLLIKNPKVIAVTNNLQTYHESGKHYISVTVLATEFSGQLELREPDKCEGWQWVDPAHLPLPQFDASEQAIRCYLEKRFCLE</sequence>
<dbReference type="GO" id="GO:0005829">
    <property type="term" value="C:cytosol"/>
    <property type="evidence" value="ECO:0007669"/>
    <property type="project" value="TreeGrafter"/>
</dbReference>
<evidence type="ECO:0000256" key="2">
    <source>
        <dbReference type="ARBA" id="ARBA00022801"/>
    </source>
</evidence>
<comment type="caution">
    <text evidence="5">The sequence shown here is derived from an EMBL/GenBank/DDBJ whole genome shotgun (WGS) entry which is preliminary data.</text>
</comment>
<dbReference type="EMBL" id="MJIL01000087">
    <property type="protein sequence ID" value="OLQ73452.1"/>
    <property type="molecule type" value="Genomic_DNA"/>
</dbReference>
<dbReference type="PROSITE" id="PS51462">
    <property type="entry name" value="NUDIX"/>
    <property type="match status" value="1"/>
</dbReference>
<evidence type="ECO:0000256" key="3">
    <source>
        <dbReference type="RuleBase" id="RU003476"/>
    </source>
</evidence>
<dbReference type="OrthoDB" id="9787476at2"/>
<dbReference type="InterPro" id="IPR000086">
    <property type="entry name" value="NUDIX_hydrolase_dom"/>
</dbReference>
<evidence type="ECO:0000256" key="1">
    <source>
        <dbReference type="ARBA" id="ARBA00001946"/>
    </source>
</evidence>